<evidence type="ECO:0000313" key="2">
    <source>
        <dbReference type="Proteomes" id="UP001187415"/>
    </source>
</evidence>
<comment type="caution">
    <text evidence="1">The sequence shown here is derived from an EMBL/GenBank/DDBJ whole genome shotgun (WGS) entry which is preliminary data.</text>
</comment>
<proteinExistence type="predicted"/>
<name>A0AA88LN79_CHASR</name>
<protein>
    <submittedName>
        <fullName evidence="1">Uncharacterized protein</fullName>
    </submittedName>
</protein>
<gene>
    <name evidence="1" type="ORF">Q5P01_026031</name>
</gene>
<evidence type="ECO:0000313" key="1">
    <source>
        <dbReference type="EMBL" id="KAK2815564.1"/>
    </source>
</evidence>
<dbReference type="EMBL" id="JAUPFM010000022">
    <property type="protein sequence ID" value="KAK2815564.1"/>
    <property type="molecule type" value="Genomic_DNA"/>
</dbReference>
<accession>A0AA88LN79</accession>
<dbReference type="AlphaFoldDB" id="A0AA88LN79"/>
<organism evidence="1 2">
    <name type="scientific">Channa striata</name>
    <name type="common">Snakehead murrel</name>
    <name type="synonym">Ophicephalus striatus</name>
    <dbReference type="NCBI Taxonomy" id="64152"/>
    <lineage>
        <taxon>Eukaryota</taxon>
        <taxon>Metazoa</taxon>
        <taxon>Chordata</taxon>
        <taxon>Craniata</taxon>
        <taxon>Vertebrata</taxon>
        <taxon>Euteleostomi</taxon>
        <taxon>Actinopterygii</taxon>
        <taxon>Neopterygii</taxon>
        <taxon>Teleostei</taxon>
        <taxon>Neoteleostei</taxon>
        <taxon>Acanthomorphata</taxon>
        <taxon>Anabantaria</taxon>
        <taxon>Anabantiformes</taxon>
        <taxon>Channoidei</taxon>
        <taxon>Channidae</taxon>
        <taxon>Channa</taxon>
    </lineage>
</organism>
<keyword evidence="2" id="KW-1185">Reference proteome</keyword>
<reference evidence="1" key="1">
    <citation type="submission" date="2023-07" db="EMBL/GenBank/DDBJ databases">
        <title>Chromosome-level Genome Assembly of Striped Snakehead (Channa striata).</title>
        <authorList>
            <person name="Liu H."/>
        </authorList>
    </citation>
    <scope>NUCLEOTIDE SEQUENCE</scope>
    <source>
        <strain evidence="1">Gz</strain>
        <tissue evidence="1">Muscle</tissue>
    </source>
</reference>
<dbReference type="Proteomes" id="UP001187415">
    <property type="component" value="Unassembled WGS sequence"/>
</dbReference>
<sequence length="115" mass="13043">MKPSGLLSIVDRLPTITEMQESDTDDGDKDCLSHTMEEYMDSIKELGHRYWVACRRRVAPSVFCNSCRIYTPWISVDLSDVALTLMDPSNCDMSLHFKQNPLDRLVAQSLFAGLV</sequence>